<dbReference type="Proteomes" id="UP000612329">
    <property type="component" value="Unassembled WGS sequence"/>
</dbReference>
<gene>
    <name evidence="2" type="ORF">GCM10007962_25540</name>
</gene>
<evidence type="ECO:0000313" key="3">
    <source>
        <dbReference type="Proteomes" id="UP000612329"/>
    </source>
</evidence>
<dbReference type="EMBL" id="BMNR01000005">
    <property type="protein sequence ID" value="GGK30136.1"/>
    <property type="molecule type" value="Genomic_DNA"/>
</dbReference>
<organism evidence="2 3">
    <name type="scientific">Yeosuana aromativorans</name>
    <dbReference type="NCBI Taxonomy" id="288019"/>
    <lineage>
        <taxon>Bacteria</taxon>
        <taxon>Pseudomonadati</taxon>
        <taxon>Bacteroidota</taxon>
        <taxon>Flavobacteriia</taxon>
        <taxon>Flavobacteriales</taxon>
        <taxon>Flavobacteriaceae</taxon>
        <taxon>Yeosuana</taxon>
    </lineage>
</organism>
<accession>A0A8J3BS91</accession>
<feature type="compositionally biased region" description="Basic and acidic residues" evidence="1">
    <location>
        <begin position="12"/>
        <end position="21"/>
    </location>
</feature>
<keyword evidence="3" id="KW-1185">Reference proteome</keyword>
<reference evidence="2" key="1">
    <citation type="journal article" date="2014" name="Int. J. Syst. Evol. Microbiol.">
        <title>Complete genome sequence of Corynebacterium casei LMG S-19264T (=DSM 44701T), isolated from a smear-ripened cheese.</title>
        <authorList>
            <consortium name="US DOE Joint Genome Institute (JGI-PGF)"/>
            <person name="Walter F."/>
            <person name="Albersmeier A."/>
            <person name="Kalinowski J."/>
            <person name="Ruckert C."/>
        </authorList>
    </citation>
    <scope>NUCLEOTIDE SEQUENCE</scope>
    <source>
        <strain evidence="2">JCM 12862</strain>
    </source>
</reference>
<reference evidence="2" key="2">
    <citation type="submission" date="2020-09" db="EMBL/GenBank/DDBJ databases">
        <authorList>
            <person name="Sun Q."/>
            <person name="Ohkuma M."/>
        </authorList>
    </citation>
    <scope>NUCLEOTIDE SEQUENCE</scope>
    <source>
        <strain evidence="2">JCM 12862</strain>
    </source>
</reference>
<evidence type="ECO:0000313" key="2">
    <source>
        <dbReference type="EMBL" id="GGK30136.1"/>
    </source>
</evidence>
<name>A0A8J3BS91_9FLAO</name>
<sequence>MAQENGIYEVTQKGKSDKEYGKGANKMNNDRTEFYNLAFNLHPTYYFENNFLKTSYDSGNLSKLTFEDAKSSNIVKNEDPKYDQVELITIALENISDLKNSIDLSKDKNLKKLKYVYIKCYFNCSEDDIKKFIQTDKNVRIFYSNIIGG</sequence>
<dbReference type="AlphaFoldDB" id="A0A8J3BS91"/>
<feature type="region of interest" description="Disordered" evidence="1">
    <location>
        <begin position="1"/>
        <end position="22"/>
    </location>
</feature>
<evidence type="ECO:0000256" key="1">
    <source>
        <dbReference type="SAM" id="MobiDB-lite"/>
    </source>
</evidence>
<proteinExistence type="predicted"/>
<protein>
    <submittedName>
        <fullName evidence="2">Uncharacterized protein</fullName>
    </submittedName>
</protein>
<comment type="caution">
    <text evidence="2">The sequence shown here is derived from an EMBL/GenBank/DDBJ whole genome shotgun (WGS) entry which is preliminary data.</text>
</comment>